<dbReference type="EMBL" id="FLRD01000068">
    <property type="protein sequence ID" value="SBT34216.1"/>
    <property type="molecule type" value="Genomic_DNA"/>
</dbReference>
<keyword evidence="5" id="KW-1185">Reference proteome</keyword>
<accession>A0A1A8YRF6</accession>
<dbReference type="Gene3D" id="2.30.30.140">
    <property type="match status" value="1"/>
</dbReference>
<dbReference type="SMART" id="SM00333">
    <property type="entry name" value="TUDOR"/>
    <property type="match status" value="1"/>
</dbReference>
<evidence type="ECO:0000256" key="1">
    <source>
        <dbReference type="SAM" id="Coils"/>
    </source>
</evidence>
<evidence type="ECO:0000256" key="2">
    <source>
        <dbReference type="SAM" id="MobiDB-lite"/>
    </source>
</evidence>
<gene>
    <name evidence="4" type="ORF">POVWA1_021100</name>
</gene>
<proteinExistence type="predicted"/>
<evidence type="ECO:0000313" key="5">
    <source>
        <dbReference type="Proteomes" id="UP000078555"/>
    </source>
</evidence>
<keyword evidence="1" id="KW-0175">Coiled coil</keyword>
<dbReference type="InterPro" id="IPR002999">
    <property type="entry name" value="Tudor"/>
</dbReference>
<organism evidence="4 5">
    <name type="scientific">Plasmodium ovale wallikeri</name>
    <dbReference type="NCBI Taxonomy" id="864142"/>
    <lineage>
        <taxon>Eukaryota</taxon>
        <taxon>Sar</taxon>
        <taxon>Alveolata</taxon>
        <taxon>Apicomplexa</taxon>
        <taxon>Aconoidasida</taxon>
        <taxon>Haemosporida</taxon>
        <taxon>Plasmodiidae</taxon>
        <taxon>Plasmodium</taxon>
        <taxon>Plasmodium (Plasmodium)</taxon>
    </lineage>
</organism>
<dbReference type="AlphaFoldDB" id="A0A1A8YRF6"/>
<dbReference type="Proteomes" id="UP000078555">
    <property type="component" value="Unassembled WGS sequence"/>
</dbReference>
<feature type="domain" description="Tudor" evidence="3">
    <location>
        <begin position="178"/>
        <end position="236"/>
    </location>
</feature>
<feature type="coiled-coil region" evidence="1">
    <location>
        <begin position="254"/>
        <end position="281"/>
    </location>
</feature>
<feature type="region of interest" description="Disordered" evidence="2">
    <location>
        <begin position="68"/>
        <end position="91"/>
    </location>
</feature>
<protein>
    <submittedName>
        <fullName evidence="4">Survival motor neuron-like protein, putative</fullName>
    </submittedName>
</protein>
<dbReference type="SUPFAM" id="SSF63748">
    <property type="entry name" value="Tudor/PWWP/MBT"/>
    <property type="match status" value="1"/>
</dbReference>
<dbReference type="PROSITE" id="PS50304">
    <property type="entry name" value="TUDOR"/>
    <property type="match status" value="1"/>
</dbReference>
<evidence type="ECO:0000313" key="4">
    <source>
        <dbReference type="EMBL" id="SBT34216.1"/>
    </source>
</evidence>
<sequence length="336" mass="39769">MEEFNESLEGLEEKINEYEKQLSLVREEIRKYEQPGNEENDQIKNLRKLECDMIEVINLTRDLINYKKQSKKNRHQGESSTPENGHIHEEDDETVHMLEKDNEENIEKVPMQVTNESAAVIGRTCSFIYENKKVYGVIENVVMENNIEQLLIEIFENSEKIVIPKNYVQLNDILQESSLSENNQYQALYRKDGQWYDCILSKSKGDTYLITYIGYNNSEYVKHDQVRIKKKKKIKEITTPAGYKIPENLIVKENDSLKVKMKKKKKRIALKKKQKSELINKEFASKTQQWRSFHEKAVSKSKHLLIAHKKTENIEYNNNHSNFNIRRKFDCNDNEE</sequence>
<reference evidence="5" key="1">
    <citation type="submission" date="2016-05" db="EMBL/GenBank/DDBJ databases">
        <authorList>
            <person name="Naeem Raeece"/>
        </authorList>
    </citation>
    <scope>NUCLEOTIDE SEQUENCE [LARGE SCALE GENOMIC DNA]</scope>
</reference>
<evidence type="ECO:0000259" key="3">
    <source>
        <dbReference type="PROSITE" id="PS50304"/>
    </source>
</evidence>
<name>A0A1A8YRF6_PLAOA</name>
<feature type="coiled-coil region" evidence="1">
    <location>
        <begin position="1"/>
        <end position="35"/>
    </location>
</feature>